<feature type="domain" description="FKRP stem" evidence="1">
    <location>
        <begin position="49"/>
        <end position="285"/>
    </location>
</feature>
<dbReference type="PANTHER" id="PTHR13627:SF31">
    <property type="entry name" value="RIBITOL 5-PHOSPHATE TRANSFERASE FKRP"/>
    <property type="match status" value="1"/>
</dbReference>
<dbReference type="Proteomes" id="UP001627154">
    <property type="component" value="Unassembled WGS sequence"/>
</dbReference>
<comment type="caution">
    <text evidence="2">The sequence shown here is derived from an EMBL/GenBank/DDBJ whole genome shotgun (WGS) entry which is preliminary data.</text>
</comment>
<evidence type="ECO:0000313" key="2">
    <source>
        <dbReference type="EMBL" id="KAL3383513.1"/>
    </source>
</evidence>
<dbReference type="AlphaFoldDB" id="A0ABD2VS20"/>
<dbReference type="InterPro" id="IPR055105">
    <property type="entry name" value="FKRP_N"/>
</dbReference>
<accession>A0ABD2VS20</accession>
<dbReference type="Pfam" id="PF22921">
    <property type="entry name" value="FKRP_N"/>
    <property type="match status" value="1"/>
</dbReference>
<evidence type="ECO:0000313" key="3">
    <source>
        <dbReference type="Proteomes" id="UP001627154"/>
    </source>
</evidence>
<keyword evidence="3" id="KW-1185">Reference proteome</keyword>
<name>A0ABD2VS20_9HYME</name>
<evidence type="ECO:0000259" key="1">
    <source>
        <dbReference type="Pfam" id="PF22921"/>
    </source>
</evidence>
<reference evidence="2 3" key="1">
    <citation type="journal article" date="2024" name="bioRxiv">
        <title>A reference genome for Trichogramma kaykai: A tiny desert-dwelling parasitoid wasp with competing sex-ratio distorters.</title>
        <authorList>
            <person name="Culotta J."/>
            <person name="Lindsey A.R."/>
        </authorList>
    </citation>
    <scope>NUCLEOTIDE SEQUENCE [LARGE SCALE GENOMIC DNA]</scope>
    <source>
        <strain evidence="2 3">KSX58</strain>
    </source>
</reference>
<dbReference type="PANTHER" id="PTHR13627">
    <property type="entry name" value="FUKUTIN RELATED PROTEIN"/>
    <property type="match status" value="1"/>
</dbReference>
<organism evidence="2 3">
    <name type="scientific">Trichogramma kaykai</name>
    <dbReference type="NCBI Taxonomy" id="54128"/>
    <lineage>
        <taxon>Eukaryota</taxon>
        <taxon>Metazoa</taxon>
        <taxon>Ecdysozoa</taxon>
        <taxon>Arthropoda</taxon>
        <taxon>Hexapoda</taxon>
        <taxon>Insecta</taxon>
        <taxon>Pterygota</taxon>
        <taxon>Neoptera</taxon>
        <taxon>Endopterygota</taxon>
        <taxon>Hymenoptera</taxon>
        <taxon>Apocrita</taxon>
        <taxon>Proctotrupomorpha</taxon>
        <taxon>Chalcidoidea</taxon>
        <taxon>Trichogrammatidae</taxon>
        <taxon>Trichogramma</taxon>
    </lineage>
</organism>
<gene>
    <name evidence="2" type="ORF">TKK_020616</name>
</gene>
<dbReference type="EMBL" id="JBJJXI010000193">
    <property type="protein sequence ID" value="KAL3383513.1"/>
    <property type="molecule type" value="Genomic_DNA"/>
</dbReference>
<proteinExistence type="predicted"/>
<sequence length="493" mass="56422">MVRLKPVRILILLLLLAKCLFWYKVIFSSDTSKLSKGNNSVTEVPQKLHRRLAHLVTVVIRQFESFENDITNTVKTILNLYPTMNIIIVSNDFLYPPLELDFTNHTLKNVKLVYLQPSFGRTVKERNPVSFITTKYIAFLPDATRLITKQTLQEAIESASKLGIVSVPVGKNSLGCLNAKLRIKQWSLKVSKASGTECDMVSGKHVTIVDVDIINKLTDPFMLPYPNALYIQTTALGMKVHILKNLHFLESKQLYRSQQAQTQLQTLHRTREAEAFKKLGIKQVTHVSGNTEWYGCTRDTPNCFGPVVNDIPSYLLQNRYTPPCCLAGLRKVALHVFNKLDEVGVRYWLEAESLLGAMHSGDILPWDHKVVIGINKDDLNRSPWIVKARSKAVVDNKGFVWEKATEGEFFKVQYSKVNRLHVNILPFYSKNGTMTRDAWFLKVRDFSEHFLHPMSSIDFIGRQVPSPNNIRDFLELKFYRGVIENPELSVKRF</sequence>
<protein>
    <recommendedName>
        <fullName evidence="1">FKRP stem domain-containing protein</fullName>
    </recommendedName>
</protein>
<dbReference type="InterPro" id="IPR052613">
    <property type="entry name" value="LicD_transferase"/>
</dbReference>